<dbReference type="GeneID" id="68118825"/>
<feature type="region of interest" description="Disordered" evidence="1">
    <location>
        <begin position="53"/>
        <end position="79"/>
    </location>
</feature>
<dbReference type="AlphaFoldDB" id="A0A6A5CAJ2"/>
<gene>
    <name evidence="3" type="ORF">FDP41_011610</name>
</gene>
<accession>A0A6A5CAJ2</accession>
<proteinExistence type="predicted"/>
<sequence length="79" mass="9636">MEFVRNNWFTIAMMATFGSYAYGLFDDKRKGEMLDNEKKEYEKLLREKYRIQKDRRMYDPPPAHNPDKQSLLDIGRRRD</sequence>
<protein>
    <submittedName>
        <fullName evidence="3">Uncharacterized protein</fullName>
    </submittedName>
</protein>
<dbReference type="VEuPathDB" id="AmoebaDB:NfTy_017740"/>
<keyword evidence="2" id="KW-0812">Transmembrane</keyword>
<keyword evidence="2" id="KW-1133">Transmembrane helix</keyword>
<dbReference type="RefSeq" id="XP_044567393.1">
    <property type="nucleotide sequence ID" value="XM_044702038.1"/>
</dbReference>
<name>A0A6A5CAJ2_NAEFO</name>
<evidence type="ECO:0000313" key="4">
    <source>
        <dbReference type="Proteomes" id="UP000444721"/>
    </source>
</evidence>
<keyword evidence="2" id="KW-0472">Membrane</keyword>
<feature type="transmembrane region" description="Helical" evidence="2">
    <location>
        <begin position="6"/>
        <end position="25"/>
    </location>
</feature>
<dbReference type="EMBL" id="VFQX01000009">
    <property type="protein sequence ID" value="KAF0982680.1"/>
    <property type="molecule type" value="Genomic_DNA"/>
</dbReference>
<dbReference type="Proteomes" id="UP000444721">
    <property type="component" value="Unassembled WGS sequence"/>
</dbReference>
<organism evidence="3 4">
    <name type="scientific">Naegleria fowleri</name>
    <name type="common">Brain eating amoeba</name>
    <dbReference type="NCBI Taxonomy" id="5763"/>
    <lineage>
        <taxon>Eukaryota</taxon>
        <taxon>Discoba</taxon>
        <taxon>Heterolobosea</taxon>
        <taxon>Tetramitia</taxon>
        <taxon>Eutetramitia</taxon>
        <taxon>Vahlkampfiidae</taxon>
        <taxon>Naegleria</taxon>
    </lineage>
</organism>
<dbReference type="VEuPathDB" id="AmoebaDB:FDP41_011610"/>
<keyword evidence="4" id="KW-1185">Reference proteome</keyword>
<evidence type="ECO:0000256" key="2">
    <source>
        <dbReference type="SAM" id="Phobius"/>
    </source>
</evidence>
<comment type="caution">
    <text evidence="3">The sequence shown here is derived from an EMBL/GenBank/DDBJ whole genome shotgun (WGS) entry which is preliminary data.</text>
</comment>
<reference evidence="3 4" key="1">
    <citation type="journal article" date="2019" name="Sci. Rep.">
        <title>Nanopore sequencing improves the draft genome of the human pathogenic amoeba Naegleria fowleri.</title>
        <authorList>
            <person name="Liechti N."/>
            <person name="Schurch N."/>
            <person name="Bruggmann R."/>
            <person name="Wittwer M."/>
        </authorList>
    </citation>
    <scope>NUCLEOTIDE SEQUENCE [LARGE SCALE GENOMIC DNA]</scope>
    <source>
        <strain evidence="3 4">ATCC 30894</strain>
    </source>
</reference>
<evidence type="ECO:0000256" key="1">
    <source>
        <dbReference type="SAM" id="MobiDB-lite"/>
    </source>
</evidence>
<evidence type="ECO:0000313" key="3">
    <source>
        <dbReference type="EMBL" id="KAF0982680.1"/>
    </source>
</evidence>